<protein>
    <submittedName>
        <fullName evidence="1">Uncharacterized protein</fullName>
    </submittedName>
</protein>
<accession>A0A9D4LJC3</accession>
<dbReference type="EMBL" id="JAIWYP010000003">
    <property type="protein sequence ID" value="KAH3858753.1"/>
    <property type="molecule type" value="Genomic_DNA"/>
</dbReference>
<reference evidence="1" key="1">
    <citation type="journal article" date="2019" name="bioRxiv">
        <title>The Genome of the Zebra Mussel, Dreissena polymorpha: A Resource for Invasive Species Research.</title>
        <authorList>
            <person name="McCartney M.A."/>
            <person name="Auch B."/>
            <person name="Kono T."/>
            <person name="Mallez S."/>
            <person name="Zhang Y."/>
            <person name="Obille A."/>
            <person name="Becker A."/>
            <person name="Abrahante J.E."/>
            <person name="Garbe J."/>
            <person name="Badalamenti J.P."/>
            <person name="Herman A."/>
            <person name="Mangelson H."/>
            <person name="Liachko I."/>
            <person name="Sullivan S."/>
            <person name="Sone E.D."/>
            <person name="Koren S."/>
            <person name="Silverstein K.A.T."/>
            <person name="Beckman K.B."/>
            <person name="Gohl D.M."/>
        </authorList>
    </citation>
    <scope>NUCLEOTIDE SEQUENCE</scope>
    <source>
        <strain evidence="1">Duluth1</strain>
        <tissue evidence="1">Whole animal</tissue>
    </source>
</reference>
<dbReference type="Proteomes" id="UP000828390">
    <property type="component" value="Unassembled WGS sequence"/>
</dbReference>
<evidence type="ECO:0000313" key="2">
    <source>
        <dbReference type="Proteomes" id="UP000828390"/>
    </source>
</evidence>
<name>A0A9D4LJC3_DREPO</name>
<reference evidence="1" key="2">
    <citation type="submission" date="2020-11" db="EMBL/GenBank/DDBJ databases">
        <authorList>
            <person name="McCartney M.A."/>
            <person name="Auch B."/>
            <person name="Kono T."/>
            <person name="Mallez S."/>
            <person name="Becker A."/>
            <person name="Gohl D.M."/>
            <person name="Silverstein K.A.T."/>
            <person name="Koren S."/>
            <person name="Bechman K.B."/>
            <person name="Herman A."/>
            <person name="Abrahante J.E."/>
            <person name="Garbe J."/>
        </authorList>
    </citation>
    <scope>NUCLEOTIDE SEQUENCE</scope>
    <source>
        <strain evidence="1">Duluth1</strain>
        <tissue evidence="1">Whole animal</tissue>
    </source>
</reference>
<organism evidence="1 2">
    <name type="scientific">Dreissena polymorpha</name>
    <name type="common">Zebra mussel</name>
    <name type="synonym">Mytilus polymorpha</name>
    <dbReference type="NCBI Taxonomy" id="45954"/>
    <lineage>
        <taxon>Eukaryota</taxon>
        <taxon>Metazoa</taxon>
        <taxon>Spiralia</taxon>
        <taxon>Lophotrochozoa</taxon>
        <taxon>Mollusca</taxon>
        <taxon>Bivalvia</taxon>
        <taxon>Autobranchia</taxon>
        <taxon>Heteroconchia</taxon>
        <taxon>Euheterodonta</taxon>
        <taxon>Imparidentia</taxon>
        <taxon>Neoheterodontei</taxon>
        <taxon>Myida</taxon>
        <taxon>Dreissenoidea</taxon>
        <taxon>Dreissenidae</taxon>
        <taxon>Dreissena</taxon>
    </lineage>
</organism>
<evidence type="ECO:0000313" key="1">
    <source>
        <dbReference type="EMBL" id="KAH3858753.1"/>
    </source>
</evidence>
<comment type="caution">
    <text evidence="1">The sequence shown here is derived from an EMBL/GenBank/DDBJ whole genome shotgun (WGS) entry which is preliminary data.</text>
</comment>
<keyword evidence="2" id="KW-1185">Reference proteome</keyword>
<sequence>MVFISTVLRCPYVKRLLRLLPRHSRAYYDATQSVYCAFTTIMKISPRCFRAACTITALLLRSFYDSTPIFVGHDPVTLVLSMFKISVARA</sequence>
<gene>
    <name evidence="1" type="ORF">DPMN_101382</name>
</gene>
<dbReference type="AlphaFoldDB" id="A0A9D4LJC3"/>
<proteinExistence type="predicted"/>